<keyword evidence="7" id="KW-0234">DNA repair</keyword>
<feature type="region of interest" description="Disordered" evidence="9">
    <location>
        <begin position="604"/>
        <end position="626"/>
    </location>
</feature>
<dbReference type="Proteomes" id="UP000094285">
    <property type="component" value="Unassembled WGS sequence"/>
</dbReference>
<feature type="domain" description="UmuC" evidence="10">
    <location>
        <begin position="44"/>
        <end position="318"/>
    </location>
</feature>
<dbReference type="InterPro" id="IPR036775">
    <property type="entry name" value="DNA_pol_Y-fam_lit_finger_sf"/>
</dbReference>
<dbReference type="OrthoDB" id="5723at2759"/>
<keyword evidence="4" id="KW-0227">DNA damage</keyword>
<dbReference type="EMBL" id="KV453916">
    <property type="protein sequence ID" value="ODV77098.1"/>
    <property type="molecule type" value="Genomic_DNA"/>
</dbReference>
<proteinExistence type="predicted"/>
<keyword evidence="2" id="KW-0808">Transferase</keyword>
<keyword evidence="3" id="KW-0479">Metal-binding</keyword>
<dbReference type="STRING" id="984487.A0A1E4SC97"/>
<name>A0A1E4SC97_9ASCO</name>
<dbReference type="InterPro" id="IPR043502">
    <property type="entry name" value="DNA/RNA_pol_sf"/>
</dbReference>
<dbReference type="InterPro" id="IPR041298">
    <property type="entry name" value="UBZ3"/>
</dbReference>
<dbReference type="PANTHER" id="PTHR45873:SF1">
    <property type="entry name" value="DNA POLYMERASE ETA"/>
    <property type="match status" value="1"/>
</dbReference>
<dbReference type="InterPro" id="IPR001126">
    <property type="entry name" value="UmuC"/>
</dbReference>
<evidence type="ECO:0000256" key="6">
    <source>
        <dbReference type="ARBA" id="ARBA00022833"/>
    </source>
</evidence>
<dbReference type="GO" id="GO:0003684">
    <property type="term" value="F:damaged DNA binding"/>
    <property type="evidence" value="ECO:0007669"/>
    <property type="project" value="InterPro"/>
</dbReference>
<keyword evidence="8" id="KW-0539">Nucleus</keyword>
<dbReference type="GO" id="GO:0009314">
    <property type="term" value="P:response to radiation"/>
    <property type="evidence" value="ECO:0007669"/>
    <property type="project" value="TreeGrafter"/>
</dbReference>
<comment type="subcellular location">
    <subcellularLocation>
        <location evidence="1">Nucleus</location>
    </subcellularLocation>
</comment>
<dbReference type="PROSITE" id="PS50173">
    <property type="entry name" value="UMUC"/>
    <property type="match status" value="1"/>
</dbReference>
<evidence type="ECO:0000313" key="11">
    <source>
        <dbReference type="EMBL" id="ODV77098.1"/>
    </source>
</evidence>
<evidence type="ECO:0000256" key="2">
    <source>
        <dbReference type="ARBA" id="ARBA00022679"/>
    </source>
</evidence>
<dbReference type="Gene3D" id="3.30.70.270">
    <property type="match status" value="1"/>
</dbReference>
<dbReference type="PIRSF" id="PIRSF036603">
    <property type="entry name" value="DPol_eta"/>
    <property type="match status" value="1"/>
</dbReference>
<dbReference type="GO" id="GO:0008270">
    <property type="term" value="F:zinc ion binding"/>
    <property type="evidence" value="ECO:0007669"/>
    <property type="project" value="UniProtKB-KW"/>
</dbReference>
<dbReference type="GO" id="GO:0007064">
    <property type="term" value="P:mitotic sister chromatid cohesion"/>
    <property type="evidence" value="ECO:0007669"/>
    <property type="project" value="UniProtKB-ARBA"/>
</dbReference>
<dbReference type="GO" id="GO:0070987">
    <property type="term" value="P:error-free translesion synthesis"/>
    <property type="evidence" value="ECO:0007669"/>
    <property type="project" value="UniProtKB-ARBA"/>
</dbReference>
<dbReference type="SUPFAM" id="SSF100879">
    <property type="entry name" value="Lesion bypass DNA polymerase (Y-family), little finger domain"/>
    <property type="match status" value="1"/>
</dbReference>
<keyword evidence="12" id="KW-1185">Reference proteome</keyword>
<sequence length="722" mass="81770">MSVLQQPPEPQSLATTPVASCYTYSHLDDLNCPKTSYRLPLAVIALVDMNAFFAQVEQIRLGLSPQDPVVCAQWQSLIAVSYAARKYGINRMDTIQSAQSKCPNLVVGHAAVFKKGESHWSYLNEPPNQAIHKVSLDPYRRESRKILKIFQENCDLVEKASVDESYLDLGRLVYQKLMELFPQLAPANRGLAPVLPPIPSKLPSELHWVGEVISTDKEDAYASEQGLLSESQKGEAPVPSVCDWDDVCMLIGSQILLQLRQLVYQKLGYFTSGGLARNKLVAKVAGGFRKPDNQTIVRTRLVHKFLNNFQLNDISGMGGKMGDHIVQKFDIPPGTNTISYIREQVSLEALEEEIPEKSLAKKVYDMVRGDHKLELTHRVEVKSMMSRKNFMARKPLETFQDAYDWIVVFAGDLYNRLIELDDESLNLSMLQSSNKDKGTIKRPKTITVAATSSSYSSHSRQAPIPLTISLEKLKSIFETMGMKLLRDLLDSTSNLEVLNKKSLIELEKDKTPLSKIKIHPIANLSLVISGFVKTNDTSLIDTYGGRGENGNYKEDLKKMFEEVNNEALLKKTKISPRPVVKKDSNISNEDKKYINKLFTDFHAQDPEVKRKTPTPSPPPTFKPSTKDDAYIKKLFQDFNEENQKREKNTHSIANSEKVRRTIKRPQADILQSLKKSKPVEEPFLDRLIRTRFCNKCQQQIEDVFEHSDYHIALDLSEKLNKS</sequence>
<keyword evidence="5" id="KW-0863">Zinc-finger</keyword>
<dbReference type="GeneID" id="30984761"/>
<dbReference type="Gene3D" id="3.30.1490.100">
    <property type="entry name" value="DNA polymerase, Y-family, little finger domain"/>
    <property type="match status" value="1"/>
</dbReference>
<evidence type="ECO:0000256" key="8">
    <source>
        <dbReference type="ARBA" id="ARBA00023242"/>
    </source>
</evidence>
<dbReference type="GO" id="GO:0003887">
    <property type="term" value="F:DNA-directed DNA polymerase activity"/>
    <property type="evidence" value="ECO:0007669"/>
    <property type="project" value="TreeGrafter"/>
</dbReference>
<evidence type="ECO:0000256" key="1">
    <source>
        <dbReference type="ARBA" id="ARBA00004123"/>
    </source>
</evidence>
<protein>
    <submittedName>
        <fullName evidence="11">DNA polymerase eta subunit</fullName>
    </submittedName>
</protein>
<dbReference type="Pfam" id="PF00817">
    <property type="entry name" value="IMS"/>
    <property type="match status" value="1"/>
</dbReference>
<dbReference type="AlphaFoldDB" id="A0A1E4SC97"/>
<dbReference type="InterPro" id="IPR043128">
    <property type="entry name" value="Rev_trsase/Diguanyl_cyclase"/>
</dbReference>
<dbReference type="Gene3D" id="3.40.1170.60">
    <property type="match status" value="1"/>
</dbReference>
<gene>
    <name evidence="11" type="ORF">CANTADRAFT_56788</name>
</gene>
<dbReference type="Gene3D" id="1.10.150.20">
    <property type="entry name" value="5' to 3' exonuclease, C-terminal subdomain"/>
    <property type="match status" value="1"/>
</dbReference>
<dbReference type="SUPFAM" id="SSF56672">
    <property type="entry name" value="DNA/RNA polymerases"/>
    <property type="match status" value="1"/>
</dbReference>
<evidence type="ECO:0000256" key="9">
    <source>
        <dbReference type="SAM" id="MobiDB-lite"/>
    </source>
</evidence>
<accession>A0A1E4SC97</accession>
<evidence type="ECO:0000256" key="7">
    <source>
        <dbReference type="ARBA" id="ARBA00023204"/>
    </source>
</evidence>
<keyword evidence="6" id="KW-0862">Zinc</keyword>
<organism evidence="11 12">
    <name type="scientific">Suhomyces tanzawaensis NRRL Y-17324</name>
    <dbReference type="NCBI Taxonomy" id="984487"/>
    <lineage>
        <taxon>Eukaryota</taxon>
        <taxon>Fungi</taxon>
        <taxon>Dikarya</taxon>
        <taxon>Ascomycota</taxon>
        <taxon>Saccharomycotina</taxon>
        <taxon>Pichiomycetes</taxon>
        <taxon>Debaryomycetaceae</taxon>
        <taxon>Suhomyces</taxon>
    </lineage>
</organism>
<dbReference type="GO" id="GO:0035861">
    <property type="term" value="C:site of double-strand break"/>
    <property type="evidence" value="ECO:0007669"/>
    <property type="project" value="TreeGrafter"/>
</dbReference>
<dbReference type="GO" id="GO:0005634">
    <property type="term" value="C:nucleus"/>
    <property type="evidence" value="ECO:0007669"/>
    <property type="project" value="UniProtKB-SubCell"/>
</dbReference>
<evidence type="ECO:0000256" key="4">
    <source>
        <dbReference type="ARBA" id="ARBA00022763"/>
    </source>
</evidence>
<reference evidence="12" key="1">
    <citation type="submission" date="2016-05" db="EMBL/GenBank/DDBJ databases">
        <title>Comparative genomics of biotechnologically important yeasts.</title>
        <authorList>
            <consortium name="DOE Joint Genome Institute"/>
            <person name="Riley R."/>
            <person name="Haridas S."/>
            <person name="Wolfe K.H."/>
            <person name="Lopes M.R."/>
            <person name="Hittinger C.T."/>
            <person name="Goker M."/>
            <person name="Salamov A."/>
            <person name="Wisecaver J."/>
            <person name="Long T.M."/>
            <person name="Aerts A.L."/>
            <person name="Barry K."/>
            <person name="Choi C."/>
            <person name="Clum A."/>
            <person name="Coughlan A.Y."/>
            <person name="Deshpande S."/>
            <person name="Douglass A.P."/>
            <person name="Hanson S.J."/>
            <person name="Klenk H.-P."/>
            <person name="Labutti K."/>
            <person name="Lapidus A."/>
            <person name="Lindquist E."/>
            <person name="Lipzen A."/>
            <person name="Meier-Kolthoff J.P."/>
            <person name="Ohm R.A."/>
            <person name="Otillar R.P."/>
            <person name="Pangilinan J."/>
            <person name="Peng Y."/>
            <person name="Rokas A."/>
            <person name="Rosa C.A."/>
            <person name="Scheuner C."/>
            <person name="Sibirny A.A."/>
            <person name="Slot J.C."/>
            <person name="Stielow J.B."/>
            <person name="Sun H."/>
            <person name="Kurtzman C.P."/>
            <person name="Blackwell M."/>
            <person name="Grigoriev I.V."/>
            <person name="Jeffries T.W."/>
        </authorList>
    </citation>
    <scope>NUCLEOTIDE SEQUENCE [LARGE SCALE GENOMIC DNA]</scope>
    <source>
        <strain evidence="12">NRRL Y-17324</strain>
    </source>
</reference>
<evidence type="ECO:0000313" key="12">
    <source>
        <dbReference type="Proteomes" id="UP000094285"/>
    </source>
</evidence>
<dbReference type="PANTHER" id="PTHR45873">
    <property type="entry name" value="DNA POLYMERASE ETA"/>
    <property type="match status" value="1"/>
</dbReference>
<dbReference type="FunFam" id="3.40.1170.60:FF:000008">
    <property type="entry name" value="DNA polymerase eta subunit"/>
    <property type="match status" value="1"/>
</dbReference>
<dbReference type="RefSeq" id="XP_020062220.1">
    <property type="nucleotide sequence ID" value="XM_020210625.1"/>
</dbReference>
<dbReference type="GO" id="GO:0005657">
    <property type="term" value="C:replication fork"/>
    <property type="evidence" value="ECO:0007669"/>
    <property type="project" value="UniProtKB-ARBA"/>
</dbReference>
<dbReference type="Pfam" id="PF18439">
    <property type="entry name" value="zf_UBZ"/>
    <property type="match status" value="1"/>
</dbReference>
<evidence type="ECO:0000259" key="10">
    <source>
        <dbReference type="PROSITE" id="PS50173"/>
    </source>
</evidence>
<evidence type="ECO:0000256" key="5">
    <source>
        <dbReference type="ARBA" id="ARBA00022771"/>
    </source>
</evidence>
<dbReference type="GO" id="GO:0042276">
    <property type="term" value="P:error-prone translesion synthesis"/>
    <property type="evidence" value="ECO:0007669"/>
    <property type="project" value="TreeGrafter"/>
</dbReference>
<dbReference type="GO" id="GO:0006281">
    <property type="term" value="P:DNA repair"/>
    <property type="evidence" value="ECO:0007669"/>
    <property type="project" value="UniProtKB-KW"/>
</dbReference>
<dbReference type="InterPro" id="IPR052230">
    <property type="entry name" value="DNA_polymerase_eta"/>
</dbReference>
<evidence type="ECO:0000256" key="3">
    <source>
        <dbReference type="ARBA" id="ARBA00022723"/>
    </source>
</evidence>